<keyword evidence="4" id="KW-0456">Lyase</keyword>
<evidence type="ECO:0000256" key="6">
    <source>
        <dbReference type="ARBA" id="ARBA00023295"/>
    </source>
</evidence>
<evidence type="ECO:0000256" key="2">
    <source>
        <dbReference type="ARBA" id="ARBA00022801"/>
    </source>
</evidence>
<dbReference type="InterPro" id="IPR011257">
    <property type="entry name" value="DNA_glycosylase"/>
</dbReference>
<dbReference type="Pfam" id="PF22175">
    <property type="entry name" value="Ogg-HhH"/>
    <property type="match status" value="1"/>
</dbReference>
<dbReference type="SUPFAM" id="SSF48150">
    <property type="entry name" value="DNA-glycosylase"/>
    <property type="match status" value="1"/>
</dbReference>
<dbReference type="SMART" id="SM00478">
    <property type="entry name" value="ENDO3c"/>
    <property type="match status" value="1"/>
</dbReference>
<gene>
    <name evidence="8" type="ORF">CES86_0860</name>
</gene>
<feature type="domain" description="HhH-GPD" evidence="7">
    <location>
        <begin position="62"/>
        <end position="202"/>
    </location>
</feature>
<evidence type="ECO:0000256" key="3">
    <source>
        <dbReference type="ARBA" id="ARBA00023204"/>
    </source>
</evidence>
<sequence>MPGVKWGAPDEFFTPSFWKYQSEAQVRRQRYGKHRLGNTLLEEIAVCLLGGYGIPAEMGMAAFQRLRSNGTLTGHAAEQELLFLLSQPFEIGGKSRRYRFAAQKASYLARSLDLARDLDLALSHRQLRNRLLELPGIGPKTASWIVRNYLDADDVAIIDVHLHRACVMMNVFETKSDPAKEYFKLEDLFLKFAEAIKVRASILDAIIWDFMRRMGPTARTSAVTKPAQLLLGF</sequence>
<dbReference type="Gene3D" id="1.10.340.30">
    <property type="entry name" value="Hypothetical protein, domain 2"/>
    <property type="match status" value="1"/>
</dbReference>
<keyword evidence="1" id="KW-0227">DNA damage</keyword>
<keyword evidence="3" id="KW-0234">DNA repair</keyword>
<keyword evidence="6" id="KW-0326">Glycosidase</keyword>
<evidence type="ECO:0000256" key="4">
    <source>
        <dbReference type="ARBA" id="ARBA00023239"/>
    </source>
</evidence>
<dbReference type="Gene3D" id="1.10.1670.10">
    <property type="entry name" value="Helix-hairpin-Helix base-excision DNA repair enzymes (C-terminal)"/>
    <property type="match status" value="1"/>
</dbReference>
<keyword evidence="5" id="KW-0511">Multifunctional enzyme</keyword>
<organism evidence="8 9">
    <name type="scientific">Brucella lupini</name>
    <dbReference type="NCBI Taxonomy" id="255457"/>
    <lineage>
        <taxon>Bacteria</taxon>
        <taxon>Pseudomonadati</taxon>
        <taxon>Pseudomonadota</taxon>
        <taxon>Alphaproteobacteria</taxon>
        <taxon>Hyphomicrobiales</taxon>
        <taxon>Brucellaceae</taxon>
        <taxon>Brucella/Ochrobactrum group</taxon>
        <taxon>Brucella</taxon>
    </lineage>
</organism>
<accession>A0A256GWL8</accession>
<protein>
    <recommendedName>
        <fullName evidence="7">HhH-GPD domain-containing protein</fullName>
    </recommendedName>
</protein>
<dbReference type="AlphaFoldDB" id="A0A256GWL8"/>
<evidence type="ECO:0000256" key="1">
    <source>
        <dbReference type="ARBA" id="ARBA00022763"/>
    </source>
</evidence>
<proteinExistence type="predicted"/>
<dbReference type="Proteomes" id="UP000216363">
    <property type="component" value="Unassembled WGS sequence"/>
</dbReference>
<dbReference type="GO" id="GO:0006284">
    <property type="term" value="P:base-excision repair"/>
    <property type="evidence" value="ECO:0007669"/>
    <property type="project" value="InterPro"/>
</dbReference>
<evidence type="ECO:0000313" key="8">
    <source>
        <dbReference type="EMBL" id="OYR31368.1"/>
    </source>
</evidence>
<dbReference type="InterPro" id="IPR012092">
    <property type="entry name" value="DNA_glyclase/AP_lyase_Ogg"/>
</dbReference>
<dbReference type="GO" id="GO:0003906">
    <property type="term" value="F:DNA-(apurinic or apyrimidinic site) endonuclease activity"/>
    <property type="evidence" value="ECO:0007669"/>
    <property type="project" value="InterPro"/>
</dbReference>
<comment type="caution">
    <text evidence="8">The sequence shown here is derived from an EMBL/GenBank/DDBJ whole genome shotgun (WGS) entry which is preliminary data.</text>
</comment>
<evidence type="ECO:0000256" key="5">
    <source>
        <dbReference type="ARBA" id="ARBA00023268"/>
    </source>
</evidence>
<dbReference type="InterPro" id="IPR023170">
    <property type="entry name" value="HhH_base_excis_C"/>
</dbReference>
<dbReference type="EMBL" id="NNRN01000038">
    <property type="protein sequence ID" value="OYR31368.1"/>
    <property type="molecule type" value="Genomic_DNA"/>
</dbReference>
<name>A0A256GWL8_9HYPH</name>
<dbReference type="GO" id="GO:0016799">
    <property type="term" value="F:hydrolase activity, hydrolyzing N-glycosyl compounds"/>
    <property type="evidence" value="ECO:0007669"/>
    <property type="project" value="InterPro"/>
</dbReference>
<keyword evidence="2" id="KW-0378">Hydrolase</keyword>
<reference evidence="8 9" key="1">
    <citation type="submission" date="2017-07" db="EMBL/GenBank/DDBJ databases">
        <title>Draft genome of Ochrobactrum lupini type strain LUP21.</title>
        <authorList>
            <person name="Krzyzanowska D.M."/>
            <person name="Jafra S."/>
        </authorList>
    </citation>
    <scope>NUCLEOTIDE SEQUENCE [LARGE SCALE GENOMIC DNA]</scope>
    <source>
        <strain evidence="8 9">LUP21</strain>
    </source>
</reference>
<evidence type="ECO:0000313" key="9">
    <source>
        <dbReference type="Proteomes" id="UP000216363"/>
    </source>
</evidence>
<evidence type="ECO:0000259" key="7">
    <source>
        <dbReference type="SMART" id="SM00478"/>
    </source>
</evidence>
<dbReference type="InterPro" id="IPR003265">
    <property type="entry name" value="HhH-GPD_domain"/>
</dbReference>
<dbReference type="GO" id="GO:0016829">
    <property type="term" value="F:lyase activity"/>
    <property type="evidence" value="ECO:0007669"/>
    <property type="project" value="UniProtKB-KW"/>
</dbReference>